<gene>
    <name evidence="8" type="ORF">Cme02nite_16360</name>
</gene>
<evidence type="ECO:0000256" key="4">
    <source>
        <dbReference type="ARBA" id="ARBA00023136"/>
    </source>
</evidence>
<dbReference type="Gene3D" id="1.20.1560.10">
    <property type="entry name" value="ABC transporter type 1, transmembrane domain"/>
    <property type="match status" value="1"/>
</dbReference>
<evidence type="ECO:0000313" key="9">
    <source>
        <dbReference type="Proteomes" id="UP000660339"/>
    </source>
</evidence>
<feature type="transmembrane region" description="Helical" evidence="5">
    <location>
        <begin position="69"/>
        <end position="89"/>
    </location>
</feature>
<proteinExistence type="predicted"/>
<dbReference type="GO" id="GO:0005886">
    <property type="term" value="C:plasma membrane"/>
    <property type="evidence" value="ECO:0007669"/>
    <property type="project" value="UniProtKB-SubCell"/>
</dbReference>
<dbReference type="PANTHER" id="PTHR43394">
    <property type="entry name" value="ATP-DEPENDENT PERMEASE MDL1, MITOCHONDRIAL"/>
    <property type="match status" value="1"/>
</dbReference>
<keyword evidence="4 5" id="KW-0472">Membrane</keyword>
<evidence type="ECO:0000256" key="2">
    <source>
        <dbReference type="ARBA" id="ARBA00022692"/>
    </source>
</evidence>
<dbReference type="PROSITE" id="PS00211">
    <property type="entry name" value="ABC_TRANSPORTER_1"/>
    <property type="match status" value="1"/>
</dbReference>
<dbReference type="SUPFAM" id="SSF90123">
    <property type="entry name" value="ABC transporter transmembrane region"/>
    <property type="match status" value="1"/>
</dbReference>
<dbReference type="PROSITE" id="PS50929">
    <property type="entry name" value="ABC_TM1F"/>
    <property type="match status" value="1"/>
</dbReference>
<evidence type="ECO:0000259" key="6">
    <source>
        <dbReference type="PROSITE" id="PS50893"/>
    </source>
</evidence>
<keyword evidence="9" id="KW-1185">Reference proteome</keyword>
<dbReference type="InterPro" id="IPR027417">
    <property type="entry name" value="P-loop_NTPase"/>
</dbReference>
<dbReference type="GO" id="GO:0005524">
    <property type="term" value="F:ATP binding"/>
    <property type="evidence" value="ECO:0007669"/>
    <property type="project" value="InterPro"/>
</dbReference>
<dbReference type="AlphaFoldDB" id="A0A8J3L7Y2"/>
<feature type="transmembrane region" description="Helical" evidence="5">
    <location>
        <begin position="32"/>
        <end position="57"/>
    </location>
</feature>
<dbReference type="Pfam" id="PF00664">
    <property type="entry name" value="ABC_membrane"/>
    <property type="match status" value="1"/>
</dbReference>
<protein>
    <submittedName>
        <fullName evidence="8">ABC transporter</fullName>
    </submittedName>
</protein>
<dbReference type="GO" id="GO:0016887">
    <property type="term" value="F:ATP hydrolysis activity"/>
    <property type="evidence" value="ECO:0007669"/>
    <property type="project" value="InterPro"/>
</dbReference>
<dbReference type="EMBL" id="BONJ01000006">
    <property type="protein sequence ID" value="GIG13304.1"/>
    <property type="molecule type" value="Genomic_DNA"/>
</dbReference>
<dbReference type="SUPFAM" id="SSF52540">
    <property type="entry name" value="P-loop containing nucleoside triphosphate hydrolases"/>
    <property type="match status" value="1"/>
</dbReference>
<sequence length="570" mass="61060">MRSLPLADPGTPDSRSATRYLWWLARSQFRTIAFGMFFGITWMLVGALIPMVIGKAIDAGITTKDTSALARWAGAFLVLGLIQAGSGIMRHRNAVFNWMSANFRTVQAVVRHANRLGATLPRRMATGEVVAIGAADTSHIGNALDITARGSAAIVSLITVTVILLTASVKLGLVVLLGVPVQMAVVSLLIKPLHRRQQAYRDQQGALTGRAVDIVAGLRVLRGIGGEQVFAERYRVQSQQLREAGVRAARIDSLLESIQVLMPGLFLALVTWLGARLAVGGEIQPGELASFYGYAAFLVMPLRTLAEMLEKMTRGHVSAGRVLKVLRLAPEITAPASPRPLPEHGALVDVKSGLSVRPGVLTVLVADRPEDAIEIADRLGRYTEGEVTLGGVPLSAATRDEVRARILVADNNARLFSGPLREELDPTGAAGNEQILAALRTASAEEVLDALPDGLASFVAERGREFSGGQQQRLRLARALLADAPILIMVEPTSAVDAHTEARIARRVGPARQGRTTLLAATSPLLLDQADHVVFVDDGKVIAEGTHRELLAAEPRYRAVVTRSVDEETA</sequence>
<dbReference type="InterPro" id="IPR003439">
    <property type="entry name" value="ABC_transporter-like_ATP-bd"/>
</dbReference>
<dbReference type="PROSITE" id="PS50893">
    <property type="entry name" value="ABC_TRANSPORTER_2"/>
    <property type="match status" value="1"/>
</dbReference>
<dbReference type="InterPro" id="IPR039421">
    <property type="entry name" value="Type_1_exporter"/>
</dbReference>
<evidence type="ECO:0000256" key="5">
    <source>
        <dbReference type="SAM" id="Phobius"/>
    </source>
</evidence>
<evidence type="ECO:0000313" key="8">
    <source>
        <dbReference type="EMBL" id="GIG13304.1"/>
    </source>
</evidence>
<organism evidence="8 9">
    <name type="scientific">Catellatospora methionotrophica</name>
    <dbReference type="NCBI Taxonomy" id="121620"/>
    <lineage>
        <taxon>Bacteria</taxon>
        <taxon>Bacillati</taxon>
        <taxon>Actinomycetota</taxon>
        <taxon>Actinomycetes</taxon>
        <taxon>Micromonosporales</taxon>
        <taxon>Micromonosporaceae</taxon>
        <taxon>Catellatospora</taxon>
    </lineage>
</organism>
<dbReference type="InterPro" id="IPR017871">
    <property type="entry name" value="ABC_transporter-like_CS"/>
</dbReference>
<evidence type="ECO:0000256" key="3">
    <source>
        <dbReference type="ARBA" id="ARBA00022989"/>
    </source>
</evidence>
<dbReference type="GO" id="GO:0015421">
    <property type="term" value="F:ABC-type oligopeptide transporter activity"/>
    <property type="evidence" value="ECO:0007669"/>
    <property type="project" value="TreeGrafter"/>
</dbReference>
<evidence type="ECO:0000259" key="7">
    <source>
        <dbReference type="PROSITE" id="PS50929"/>
    </source>
</evidence>
<comment type="caution">
    <text evidence="8">The sequence shown here is derived from an EMBL/GenBank/DDBJ whole genome shotgun (WGS) entry which is preliminary data.</text>
</comment>
<reference evidence="8" key="1">
    <citation type="submission" date="2021-01" db="EMBL/GenBank/DDBJ databases">
        <title>Whole genome shotgun sequence of Catellatospora methionotrophica NBRC 14553.</title>
        <authorList>
            <person name="Komaki H."/>
            <person name="Tamura T."/>
        </authorList>
    </citation>
    <scope>NUCLEOTIDE SEQUENCE</scope>
    <source>
        <strain evidence="8">NBRC 14553</strain>
    </source>
</reference>
<dbReference type="Pfam" id="PF00005">
    <property type="entry name" value="ABC_tran"/>
    <property type="match status" value="1"/>
</dbReference>
<comment type="subcellular location">
    <subcellularLocation>
        <location evidence="1">Cell membrane</location>
        <topology evidence="1">Multi-pass membrane protein</topology>
    </subcellularLocation>
</comment>
<dbReference type="RefSeq" id="WP_166383402.1">
    <property type="nucleotide sequence ID" value="NZ_BAAATT010000014.1"/>
</dbReference>
<feature type="transmembrane region" description="Helical" evidence="5">
    <location>
        <begin position="171"/>
        <end position="190"/>
    </location>
</feature>
<dbReference type="InterPro" id="IPR011527">
    <property type="entry name" value="ABC1_TM_dom"/>
</dbReference>
<accession>A0A8J3L7Y2</accession>
<dbReference type="CDD" id="cd07346">
    <property type="entry name" value="ABC_6TM_exporters"/>
    <property type="match status" value="1"/>
</dbReference>
<keyword evidence="3 5" id="KW-1133">Transmembrane helix</keyword>
<feature type="transmembrane region" description="Helical" evidence="5">
    <location>
        <begin position="146"/>
        <end position="165"/>
    </location>
</feature>
<dbReference type="PANTHER" id="PTHR43394:SF1">
    <property type="entry name" value="ATP-BINDING CASSETTE SUB-FAMILY B MEMBER 10, MITOCHONDRIAL"/>
    <property type="match status" value="1"/>
</dbReference>
<name>A0A8J3L7Y2_9ACTN</name>
<dbReference type="InterPro" id="IPR036640">
    <property type="entry name" value="ABC1_TM_sf"/>
</dbReference>
<feature type="domain" description="ABC transporter" evidence="6">
    <location>
        <begin position="249"/>
        <end position="563"/>
    </location>
</feature>
<keyword evidence="2 5" id="KW-0812">Transmembrane</keyword>
<dbReference type="Gene3D" id="3.40.50.300">
    <property type="entry name" value="P-loop containing nucleotide triphosphate hydrolases"/>
    <property type="match status" value="1"/>
</dbReference>
<feature type="domain" description="ABC transmembrane type-1" evidence="7">
    <location>
        <begin position="33"/>
        <end position="314"/>
    </location>
</feature>
<evidence type="ECO:0000256" key="1">
    <source>
        <dbReference type="ARBA" id="ARBA00004651"/>
    </source>
</evidence>
<dbReference type="Proteomes" id="UP000660339">
    <property type="component" value="Unassembled WGS sequence"/>
</dbReference>